<reference evidence="1 2" key="1">
    <citation type="journal article" date="2021" name="Int. J. Syst. Evol. Microbiol.">
        <title>Reticulibacter mediterranei gen. nov., sp. nov., within the new family Reticulibacteraceae fam. nov., and Ktedonospora formicarum gen. nov., sp. nov., Ktedonobacter robiniae sp. nov., Dictyobacter formicarum sp. nov. and Dictyobacter arantiisoli sp. nov., belonging to the class Ktedonobacteria.</title>
        <authorList>
            <person name="Yabe S."/>
            <person name="Zheng Y."/>
            <person name="Wang C.M."/>
            <person name="Sakai Y."/>
            <person name="Abe K."/>
            <person name="Yokota A."/>
            <person name="Donadio S."/>
            <person name="Cavaletti L."/>
            <person name="Monciardini P."/>
        </authorList>
    </citation>
    <scope>NUCLEOTIDE SEQUENCE [LARGE SCALE GENOMIC DNA]</scope>
    <source>
        <strain evidence="1 2">SOSP1-30</strain>
    </source>
</reference>
<dbReference type="Proteomes" id="UP000654345">
    <property type="component" value="Unassembled WGS sequence"/>
</dbReference>
<organism evidence="1 2">
    <name type="scientific">Ktedonobacter robiniae</name>
    <dbReference type="NCBI Taxonomy" id="2778365"/>
    <lineage>
        <taxon>Bacteria</taxon>
        <taxon>Bacillati</taxon>
        <taxon>Chloroflexota</taxon>
        <taxon>Ktedonobacteria</taxon>
        <taxon>Ktedonobacterales</taxon>
        <taxon>Ktedonobacteraceae</taxon>
        <taxon>Ktedonobacter</taxon>
    </lineage>
</organism>
<evidence type="ECO:0000313" key="1">
    <source>
        <dbReference type="EMBL" id="GHO54177.1"/>
    </source>
</evidence>
<keyword evidence="2" id="KW-1185">Reference proteome</keyword>
<dbReference type="SUPFAM" id="SSF46689">
    <property type="entry name" value="Homeodomain-like"/>
    <property type="match status" value="1"/>
</dbReference>
<accession>A0ABQ3UP61</accession>
<evidence type="ECO:0000313" key="2">
    <source>
        <dbReference type="Proteomes" id="UP000654345"/>
    </source>
</evidence>
<dbReference type="Pfam" id="PF01527">
    <property type="entry name" value="HTH_Tnp_1"/>
    <property type="match status" value="1"/>
</dbReference>
<dbReference type="InterPro" id="IPR002514">
    <property type="entry name" value="Transposase_8"/>
</dbReference>
<protein>
    <recommendedName>
        <fullName evidence="3">Transposase</fullName>
    </recommendedName>
</protein>
<comment type="caution">
    <text evidence="1">The sequence shown here is derived from an EMBL/GenBank/DDBJ whole genome shotgun (WGS) entry which is preliminary data.</text>
</comment>
<gene>
    <name evidence="1" type="ORF">KSB_26520</name>
</gene>
<evidence type="ECO:0008006" key="3">
    <source>
        <dbReference type="Google" id="ProtNLM"/>
    </source>
</evidence>
<dbReference type="InterPro" id="IPR009057">
    <property type="entry name" value="Homeodomain-like_sf"/>
</dbReference>
<name>A0ABQ3UP61_9CHLR</name>
<dbReference type="RefSeq" id="WP_201370917.1">
    <property type="nucleotide sequence ID" value="NZ_BNJG01000001.1"/>
</dbReference>
<dbReference type="Gene3D" id="1.10.10.60">
    <property type="entry name" value="Homeodomain-like"/>
    <property type="match status" value="1"/>
</dbReference>
<dbReference type="EMBL" id="BNJG01000001">
    <property type="protein sequence ID" value="GHO54177.1"/>
    <property type="molecule type" value="Genomic_DNA"/>
</dbReference>
<sequence length="101" mass="11678">MEKKTYTADFKVKAVMESFQRDTTLEATCQKFGVSRSQLMRWRQEFQEKKPNLFVDKRDPKQKAISQGYKPGESPDELKKIIGELTVQNEILKKVPGLLGI</sequence>
<proteinExistence type="predicted"/>